<dbReference type="AlphaFoldDB" id="A0A1F6TKF1"/>
<proteinExistence type="predicted"/>
<comment type="caution">
    <text evidence="1">The sequence shown here is derived from an EMBL/GenBank/DDBJ whole genome shotgun (WGS) entry which is preliminary data.</text>
</comment>
<organism evidence="1 2">
    <name type="scientific">Candidatus Muproteobacteria bacterium RIFCSPHIGHO2_01_FULL_65_16</name>
    <dbReference type="NCBI Taxonomy" id="1817764"/>
    <lineage>
        <taxon>Bacteria</taxon>
        <taxon>Pseudomonadati</taxon>
        <taxon>Pseudomonadota</taxon>
        <taxon>Candidatus Muproteobacteria</taxon>
    </lineage>
</organism>
<dbReference type="Proteomes" id="UP000179360">
    <property type="component" value="Unassembled WGS sequence"/>
</dbReference>
<dbReference type="EMBL" id="MFSY01000070">
    <property type="protein sequence ID" value="OGI45591.1"/>
    <property type="molecule type" value="Genomic_DNA"/>
</dbReference>
<evidence type="ECO:0000313" key="2">
    <source>
        <dbReference type="Proteomes" id="UP000179360"/>
    </source>
</evidence>
<accession>A0A1F6TKF1</accession>
<gene>
    <name evidence="1" type="ORF">A2637_02895</name>
</gene>
<evidence type="ECO:0008006" key="3">
    <source>
        <dbReference type="Google" id="ProtNLM"/>
    </source>
</evidence>
<sequence length="170" mass="19577">MDIIVSYSWNHFFPARREALHVLKEFGDPGATMEKTAVAGIAVVHTVLDSRDVIRRCRERARTGPQFEFAVKWVPVDHWCATDLDAMRKVIQEQLRPRIGADETWGMKVHKRRWQRYHTSEIVAHLAAGMDRKVNLDQPDWILWVDVVGADTALALLRPDEIFSLEPAHT</sequence>
<dbReference type="SUPFAM" id="SSF143437">
    <property type="entry name" value="THUMP domain-like"/>
    <property type="match status" value="1"/>
</dbReference>
<reference evidence="1 2" key="1">
    <citation type="journal article" date="2016" name="Nat. Commun.">
        <title>Thousands of microbial genomes shed light on interconnected biogeochemical processes in an aquifer system.</title>
        <authorList>
            <person name="Anantharaman K."/>
            <person name="Brown C.T."/>
            <person name="Hug L.A."/>
            <person name="Sharon I."/>
            <person name="Castelle C.J."/>
            <person name="Probst A.J."/>
            <person name="Thomas B.C."/>
            <person name="Singh A."/>
            <person name="Wilkins M.J."/>
            <person name="Karaoz U."/>
            <person name="Brodie E.L."/>
            <person name="Williams K.H."/>
            <person name="Hubbard S.S."/>
            <person name="Banfield J.F."/>
        </authorList>
    </citation>
    <scope>NUCLEOTIDE SEQUENCE [LARGE SCALE GENOMIC DNA]</scope>
</reference>
<evidence type="ECO:0000313" key="1">
    <source>
        <dbReference type="EMBL" id="OGI45591.1"/>
    </source>
</evidence>
<name>A0A1F6TKF1_9PROT</name>
<protein>
    <recommendedName>
        <fullName evidence="3">THUMP domain-containing protein</fullName>
    </recommendedName>
</protein>